<protein>
    <submittedName>
        <fullName evidence="4">Glutamine amidotransferase</fullName>
    </submittedName>
</protein>
<dbReference type="PANTHER" id="PTHR11907">
    <property type="entry name" value="AMIDOPHOSPHORIBOSYLTRANSFERASE"/>
    <property type="match status" value="1"/>
</dbReference>
<keyword evidence="1" id="KW-0808">Transferase</keyword>
<dbReference type="PROSITE" id="PS51278">
    <property type="entry name" value="GATASE_TYPE_2"/>
    <property type="match status" value="1"/>
</dbReference>
<dbReference type="Gene3D" id="3.60.20.10">
    <property type="entry name" value="Glutamine Phosphoribosylpyrophosphate, subunit 1, domain 1"/>
    <property type="match status" value="2"/>
</dbReference>
<accession>A0A9W6VF29</accession>
<dbReference type="InterPro" id="IPR017932">
    <property type="entry name" value="GATase_2_dom"/>
</dbReference>
<evidence type="ECO:0000259" key="3">
    <source>
        <dbReference type="PROSITE" id="PS51278"/>
    </source>
</evidence>
<feature type="domain" description="Glutamine amidotransferase type-2" evidence="3">
    <location>
        <begin position="2"/>
        <end position="308"/>
    </location>
</feature>
<name>A0A9W6VF29_9PSEU</name>
<keyword evidence="2 4" id="KW-0315">Glutamine amidotransferase</keyword>
<evidence type="ECO:0000313" key="4">
    <source>
        <dbReference type="EMBL" id="GLY66380.1"/>
    </source>
</evidence>
<evidence type="ECO:0000256" key="2">
    <source>
        <dbReference type="ARBA" id="ARBA00022962"/>
    </source>
</evidence>
<evidence type="ECO:0000256" key="1">
    <source>
        <dbReference type="ARBA" id="ARBA00022679"/>
    </source>
</evidence>
<dbReference type="SUPFAM" id="SSF56235">
    <property type="entry name" value="N-terminal nucleophile aminohydrolases (Ntn hydrolases)"/>
    <property type="match status" value="1"/>
</dbReference>
<comment type="caution">
    <text evidence="4">The sequence shown here is derived from an EMBL/GenBank/DDBJ whole genome shotgun (WGS) entry which is preliminary data.</text>
</comment>
<keyword evidence="5" id="KW-1185">Reference proteome</keyword>
<dbReference type="Proteomes" id="UP001165136">
    <property type="component" value="Unassembled WGS sequence"/>
</dbReference>
<dbReference type="Pfam" id="PF13522">
    <property type="entry name" value="GATase_6"/>
    <property type="match status" value="1"/>
</dbReference>
<proteinExistence type="predicted"/>
<reference evidence="4" key="1">
    <citation type="submission" date="2023-03" db="EMBL/GenBank/DDBJ databases">
        <title>Amycolatopsis taiwanensis NBRC 103393.</title>
        <authorList>
            <person name="Ichikawa N."/>
            <person name="Sato H."/>
            <person name="Tonouchi N."/>
        </authorList>
    </citation>
    <scope>NUCLEOTIDE SEQUENCE</scope>
    <source>
        <strain evidence="4">NBRC 103393</strain>
    </source>
</reference>
<sequence>MCGIAGIIYKNRRGNVGRDMTAMLQAMKHRGPDSTGYALYGERSELLVMRFKLADPRDAADFSYPERLARSRREVESRLAKIGATVDRFDGESEYAYRATFRYEGELKPLADYVEDVPGIEVLSLGHSLEIVKDLGDANTVAAQYGLADFTGTHAIGHVRMATESDVDIAGAHPYWAYPFSDVAVVHNGQLTNYHQWRRRLERLGHRFQSECDSEIIAVYLAQRMADGVPLETAMKQSLDELDGVFTYLVVTEDALGVAKDEMAAKPLVLYEADDLVALASEEGAIREVLTEEIDTYDPYEREVLVWRR</sequence>
<dbReference type="EMBL" id="BSTI01000006">
    <property type="protein sequence ID" value="GLY66380.1"/>
    <property type="molecule type" value="Genomic_DNA"/>
</dbReference>
<gene>
    <name evidence="4" type="ORF">Atai01_29990</name>
</gene>
<organism evidence="4 5">
    <name type="scientific">Amycolatopsis taiwanensis</name>
    <dbReference type="NCBI Taxonomy" id="342230"/>
    <lineage>
        <taxon>Bacteria</taxon>
        <taxon>Bacillati</taxon>
        <taxon>Actinomycetota</taxon>
        <taxon>Actinomycetes</taxon>
        <taxon>Pseudonocardiales</taxon>
        <taxon>Pseudonocardiaceae</taxon>
        <taxon>Amycolatopsis</taxon>
    </lineage>
</organism>
<dbReference type="AlphaFoldDB" id="A0A9W6VF29"/>
<dbReference type="InterPro" id="IPR029055">
    <property type="entry name" value="Ntn_hydrolases_N"/>
</dbReference>
<dbReference type="GO" id="GO:0016740">
    <property type="term" value="F:transferase activity"/>
    <property type="evidence" value="ECO:0007669"/>
    <property type="project" value="UniProtKB-KW"/>
</dbReference>
<evidence type="ECO:0000313" key="5">
    <source>
        <dbReference type="Proteomes" id="UP001165136"/>
    </source>
</evidence>